<sequence length="45" mass="5418">MSFEFRIERIWVLLGLEKDLEVKFGFLESEKMWGERELGIMVGLR</sequence>
<accession>A0A2P2Q9X2</accession>
<protein>
    <submittedName>
        <fullName evidence="1">Uncharacterized protein</fullName>
    </submittedName>
</protein>
<proteinExistence type="predicted"/>
<dbReference type="AlphaFoldDB" id="A0A2P2Q9X2"/>
<evidence type="ECO:0000313" key="1">
    <source>
        <dbReference type="EMBL" id="MBX63775.1"/>
    </source>
</evidence>
<dbReference type="EMBL" id="GGEC01083291">
    <property type="protein sequence ID" value="MBX63775.1"/>
    <property type="molecule type" value="Transcribed_RNA"/>
</dbReference>
<name>A0A2P2Q9X2_RHIMU</name>
<reference evidence="1" key="1">
    <citation type="submission" date="2018-02" db="EMBL/GenBank/DDBJ databases">
        <title>Rhizophora mucronata_Transcriptome.</title>
        <authorList>
            <person name="Meera S.P."/>
            <person name="Sreeshan A."/>
            <person name="Augustine A."/>
        </authorList>
    </citation>
    <scope>NUCLEOTIDE SEQUENCE</scope>
    <source>
        <tissue evidence="1">Leaf</tissue>
    </source>
</reference>
<organism evidence="1">
    <name type="scientific">Rhizophora mucronata</name>
    <name type="common">Asiatic mangrove</name>
    <dbReference type="NCBI Taxonomy" id="61149"/>
    <lineage>
        <taxon>Eukaryota</taxon>
        <taxon>Viridiplantae</taxon>
        <taxon>Streptophyta</taxon>
        <taxon>Embryophyta</taxon>
        <taxon>Tracheophyta</taxon>
        <taxon>Spermatophyta</taxon>
        <taxon>Magnoliopsida</taxon>
        <taxon>eudicotyledons</taxon>
        <taxon>Gunneridae</taxon>
        <taxon>Pentapetalae</taxon>
        <taxon>rosids</taxon>
        <taxon>fabids</taxon>
        <taxon>Malpighiales</taxon>
        <taxon>Rhizophoraceae</taxon>
        <taxon>Rhizophora</taxon>
    </lineage>
</organism>